<organism evidence="1 2">
    <name type="scientific">Lederbergia citrisecunda</name>
    <dbReference type="NCBI Taxonomy" id="2833583"/>
    <lineage>
        <taxon>Bacteria</taxon>
        <taxon>Bacillati</taxon>
        <taxon>Bacillota</taxon>
        <taxon>Bacilli</taxon>
        <taxon>Bacillales</taxon>
        <taxon>Bacillaceae</taxon>
        <taxon>Lederbergia</taxon>
    </lineage>
</organism>
<proteinExistence type="predicted"/>
<dbReference type="AlphaFoldDB" id="A0A942TRA9"/>
<protein>
    <submittedName>
        <fullName evidence="1">Uncharacterized protein</fullName>
    </submittedName>
</protein>
<dbReference type="EMBL" id="JAGYPJ010000001">
    <property type="protein sequence ID" value="MBS4202300.1"/>
    <property type="molecule type" value="Genomic_DNA"/>
</dbReference>
<dbReference type="Proteomes" id="UP000682713">
    <property type="component" value="Unassembled WGS sequence"/>
</dbReference>
<accession>A0A942TRA9</accession>
<evidence type="ECO:0000313" key="1">
    <source>
        <dbReference type="EMBL" id="MBS4202300.1"/>
    </source>
</evidence>
<evidence type="ECO:0000313" key="2">
    <source>
        <dbReference type="Proteomes" id="UP000682713"/>
    </source>
</evidence>
<gene>
    <name evidence="1" type="ORF">KHA93_22055</name>
</gene>
<reference evidence="1 2" key="1">
    <citation type="submission" date="2021-05" db="EMBL/GenBank/DDBJ databases">
        <title>Novel Bacillus species.</title>
        <authorList>
            <person name="Liu G."/>
        </authorList>
    </citation>
    <scope>NUCLEOTIDE SEQUENCE [LARGE SCALE GENOMIC DNA]</scope>
    <source>
        <strain evidence="1 2">FJAT-49732</strain>
    </source>
</reference>
<dbReference type="RefSeq" id="WP_213112683.1">
    <property type="nucleotide sequence ID" value="NZ_JAGYPJ010000001.1"/>
</dbReference>
<name>A0A942TRA9_9BACI</name>
<comment type="caution">
    <text evidence="1">The sequence shown here is derived from an EMBL/GenBank/DDBJ whole genome shotgun (WGS) entry which is preliminary data.</text>
</comment>
<keyword evidence="2" id="KW-1185">Reference proteome</keyword>
<sequence>MRFVQQEADIGQKPIIFMWFVHQEADIGHNSKMFMKFEADFGQSFKITEFLPTYYSLILKKPWNAYELPKAFPFIYSFFVGRYHS</sequence>